<dbReference type="Proteomes" id="UP000286268">
    <property type="component" value="Chromosome"/>
</dbReference>
<accession>A0A410DXH5</accession>
<evidence type="ECO:0000313" key="2">
    <source>
        <dbReference type="Proteomes" id="UP000286268"/>
    </source>
</evidence>
<dbReference type="OrthoDB" id="1934460at2"/>
<gene>
    <name evidence="1" type="ORF">C1I91_19430</name>
</gene>
<reference evidence="1 2" key="1">
    <citation type="submission" date="2018-01" db="EMBL/GenBank/DDBJ databases">
        <title>Genome Sequencing and Assembly of Anaerobacter polyendosporus strain CT4.</title>
        <authorList>
            <person name="Tachaapaikoon C."/>
            <person name="Sutheeworapong S."/>
            <person name="Jenjaroenpun P."/>
            <person name="Wongsurawat T."/>
            <person name="Nookeaw I."/>
            <person name="Cheawchanlertfa P."/>
            <person name="Kosugi A."/>
            <person name="Cheevadhanarak S."/>
            <person name="Ratanakhanokchai K."/>
        </authorList>
    </citation>
    <scope>NUCLEOTIDE SEQUENCE [LARGE SCALE GENOMIC DNA]</scope>
    <source>
        <strain evidence="1 2">CT4</strain>
    </source>
</reference>
<name>A0A410DXH5_9CLOT</name>
<sequence>MKRKLLLSLISIVILLSVFFYNSPTDYSGRYYCTSNSNILLILKTDNSFELYNTLNKDFISTDGEYSISDNCISLKYSTKIKDSFASYPSYGKISGRNISFYPSIDSTNLKFMKS</sequence>
<keyword evidence="2" id="KW-1185">Reference proteome</keyword>
<evidence type="ECO:0000313" key="1">
    <source>
        <dbReference type="EMBL" id="QAA33632.1"/>
    </source>
</evidence>
<dbReference type="KEGG" id="cmah:C1I91_19430"/>
<dbReference type="RefSeq" id="WP_128214359.1">
    <property type="nucleotide sequence ID" value="NZ_CP025746.1"/>
</dbReference>
<organism evidence="1 2">
    <name type="scientific">Clostridium manihotivorum</name>
    <dbReference type="NCBI Taxonomy" id="2320868"/>
    <lineage>
        <taxon>Bacteria</taxon>
        <taxon>Bacillati</taxon>
        <taxon>Bacillota</taxon>
        <taxon>Clostridia</taxon>
        <taxon>Eubacteriales</taxon>
        <taxon>Clostridiaceae</taxon>
        <taxon>Clostridium</taxon>
    </lineage>
</organism>
<proteinExistence type="predicted"/>
<dbReference type="AlphaFoldDB" id="A0A410DXH5"/>
<dbReference type="EMBL" id="CP025746">
    <property type="protein sequence ID" value="QAA33632.1"/>
    <property type="molecule type" value="Genomic_DNA"/>
</dbReference>
<protein>
    <submittedName>
        <fullName evidence="1">Uncharacterized protein</fullName>
    </submittedName>
</protein>